<comment type="subcellular location">
    <subcellularLocation>
        <location evidence="1">Membrane</location>
        <topology evidence="1">Single-pass type I membrane protein</topology>
    </subcellularLocation>
</comment>
<evidence type="ECO:0000313" key="15">
    <source>
        <dbReference type="Proteomes" id="UP000246464"/>
    </source>
</evidence>
<proteinExistence type="inferred from homology"/>
<evidence type="ECO:0000256" key="8">
    <source>
        <dbReference type="ARBA" id="ARBA00023157"/>
    </source>
</evidence>
<evidence type="ECO:0000256" key="7">
    <source>
        <dbReference type="ARBA" id="ARBA00023136"/>
    </source>
</evidence>
<keyword evidence="10" id="KW-0325">Glycoprotein</keyword>
<organism evidence="13 15">
    <name type="scientific">Scophthalmus maximus</name>
    <name type="common">Turbot</name>
    <name type="synonym">Psetta maxima</name>
    <dbReference type="NCBI Taxonomy" id="52904"/>
    <lineage>
        <taxon>Eukaryota</taxon>
        <taxon>Metazoa</taxon>
        <taxon>Chordata</taxon>
        <taxon>Craniata</taxon>
        <taxon>Vertebrata</taxon>
        <taxon>Euteleostomi</taxon>
        <taxon>Actinopterygii</taxon>
        <taxon>Neopterygii</taxon>
        <taxon>Teleostei</taxon>
        <taxon>Neoteleostei</taxon>
        <taxon>Acanthomorphata</taxon>
        <taxon>Carangaria</taxon>
        <taxon>Pleuronectiformes</taxon>
        <taxon>Pleuronectoidei</taxon>
        <taxon>Scophthalmidae</taxon>
        <taxon>Scophthalmus</taxon>
    </lineage>
</organism>
<dbReference type="GO" id="GO:0050900">
    <property type="term" value="P:leukocyte migration"/>
    <property type="evidence" value="ECO:0007669"/>
    <property type="project" value="TreeGrafter"/>
</dbReference>
<dbReference type="Gene3D" id="2.60.40.1530">
    <property type="entry name" value="ntegrin, alpha v. Chain A, domain 4"/>
    <property type="match status" value="1"/>
</dbReference>
<keyword evidence="6 13" id="KW-0401">Integrin</keyword>
<evidence type="ECO:0000313" key="13">
    <source>
        <dbReference type="EMBL" id="AWP19485.1"/>
    </source>
</evidence>
<feature type="domain" description="Integrin alpha third immunoglobulin-like" evidence="12">
    <location>
        <begin position="3"/>
        <end position="60"/>
    </location>
</feature>
<keyword evidence="8" id="KW-1015">Disulfide bond</keyword>
<dbReference type="EMBL" id="CP026261">
    <property type="protein sequence ID" value="AWP19486.1"/>
    <property type="molecule type" value="Genomic_DNA"/>
</dbReference>
<evidence type="ECO:0000256" key="5">
    <source>
        <dbReference type="ARBA" id="ARBA00022989"/>
    </source>
</evidence>
<keyword evidence="7 11" id="KW-0472">Membrane</keyword>
<evidence type="ECO:0000256" key="10">
    <source>
        <dbReference type="ARBA" id="ARBA00023180"/>
    </source>
</evidence>
<evidence type="ECO:0000256" key="1">
    <source>
        <dbReference type="ARBA" id="ARBA00004479"/>
    </source>
</evidence>
<dbReference type="InterPro" id="IPR032695">
    <property type="entry name" value="Integrin_dom_sf"/>
</dbReference>
<evidence type="ECO:0000313" key="14">
    <source>
        <dbReference type="EMBL" id="AWP19486.1"/>
    </source>
</evidence>
<keyword evidence="3 11" id="KW-0812">Transmembrane</keyword>
<keyword evidence="15" id="KW-1185">Reference proteome</keyword>
<dbReference type="Pfam" id="PF20806">
    <property type="entry name" value="Integrin_A_Ig_3"/>
    <property type="match status" value="1"/>
</dbReference>
<dbReference type="Gene3D" id="1.20.5.930">
    <property type="entry name" value="Bicelle-embedded integrin alpha(iib) transmembrane segment"/>
    <property type="match status" value="1"/>
</dbReference>
<evidence type="ECO:0000256" key="9">
    <source>
        <dbReference type="ARBA" id="ARBA00023170"/>
    </source>
</evidence>
<dbReference type="GO" id="GO:0005178">
    <property type="term" value="F:integrin binding"/>
    <property type="evidence" value="ECO:0007669"/>
    <property type="project" value="TreeGrafter"/>
</dbReference>
<evidence type="ECO:0000256" key="6">
    <source>
        <dbReference type="ARBA" id="ARBA00023037"/>
    </source>
</evidence>
<dbReference type="PANTHER" id="PTHR23220:SF89">
    <property type="entry name" value="INTEGRIN ALPHA-3"/>
    <property type="match status" value="1"/>
</dbReference>
<keyword evidence="9" id="KW-0675">Receptor</keyword>
<feature type="transmembrane region" description="Helical" evidence="11">
    <location>
        <begin position="72"/>
        <end position="94"/>
    </location>
</feature>
<protein>
    <submittedName>
        <fullName evidence="13 14">Putative integrin alpha-3</fullName>
    </submittedName>
</protein>
<accession>A0A2U9CS77</accession>
<dbReference type="Proteomes" id="UP000246464">
    <property type="component" value="Chromosome 19"/>
</dbReference>
<evidence type="ECO:0000259" key="12">
    <source>
        <dbReference type="Pfam" id="PF20806"/>
    </source>
</evidence>
<evidence type="ECO:0000256" key="3">
    <source>
        <dbReference type="ARBA" id="ARBA00022692"/>
    </source>
</evidence>
<keyword evidence="5 11" id="KW-1133">Transmembrane helix</keyword>
<evidence type="ECO:0000256" key="2">
    <source>
        <dbReference type="ARBA" id="ARBA00008054"/>
    </source>
</evidence>
<sequence length="131" mass="14807">MSDSATLTIKARLWNSTLLEDYSDAKSVLVRGRATLKLQTNKPTINMETHSTEIEVHIYPDSGQQVVSSAPLWIIVVSVMAGVLLLGLISLLLWKCGFFRRASTRELYEAKTQTAHVKRQLSEHKRLKEKL</sequence>
<dbReference type="InterPro" id="IPR018184">
    <property type="entry name" value="Integrin_alpha_C_CS"/>
</dbReference>
<dbReference type="GO" id="GO:0033627">
    <property type="term" value="P:cell adhesion mediated by integrin"/>
    <property type="evidence" value="ECO:0007669"/>
    <property type="project" value="TreeGrafter"/>
</dbReference>
<dbReference type="GO" id="GO:0008305">
    <property type="term" value="C:integrin complex"/>
    <property type="evidence" value="ECO:0007669"/>
    <property type="project" value="TreeGrafter"/>
</dbReference>
<dbReference type="InterPro" id="IPR048286">
    <property type="entry name" value="Integrin_alpha_Ig-like_3"/>
</dbReference>
<evidence type="ECO:0000256" key="11">
    <source>
        <dbReference type="SAM" id="Phobius"/>
    </source>
</evidence>
<dbReference type="FunFam" id="1.20.5.930:FF:000001">
    <property type="entry name" value="Integrin subunit alpha V"/>
    <property type="match status" value="1"/>
</dbReference>
<dbReference type="GO" id="GO:0007160">
    <property type="term" value="P:cell-matrix adhesion"/>
    <property type="evidence" value="ECO:0007669"/>
    <property type="project" value="TreeGrafter"/>
</dbReference>
<dbReference type="EMBL" id="CP026261">
    <property type="protein sequence ID" value="AWP19485.1"/>
    <property type="molecule type" value="Genomic_DNA"/>
</dbReference>
<dbReference type="SUPFAM" id="SSF69179">
    <property type="entry name" value="Integrin domains"/>
    <property type="match status" value="1"/>
</dbReference>
<reference evidence="13 15" key="1">
    <citation type="submission" date="2017-12" db="EMBL/GenBank/DDBJ databases">
        <title>Integrating genomic resources of turbot (Scophthalmus maximus) in depth evaluation of genetic and physical mapping variation across individuals.</title>
        <authorList>
            <person name="Martinez P."/>
        </authorList>
    </citation>
    <scope>NUCLEOTIDE SEQUENCE [LARGE SCALE GENOMIC DNA]</scope>
</reference>
<dbReference type="PROSITE" id="PS00242">
    <property type="entry name" value="INTEGRIN_ALPHA"/>
    <property type="match status" value="1"/>
</dbReference>
<dbReference type="AlphaFoldDB" id="A0A2U9CS77"/>
<dbReference type="PANTHER" id="PTHR23220">
    <property type="entry name" value="INTEGRIN ALPHA"/>
    <property type="match status" value="1"/>
</dbReference>
<dbReference type="GO" id="GO:0009897">
    <property type="term" value="C:external side of plasma membrane"/>
    <property type="evidence" value="ECO:0007669"/>
    <property type="project" value="TreeGrafter"/>
</dbReference>
<dbReference type="GO" id="GO:0007229">
    <property type="term" value="P:integrin-mediated signaling pathway"/>
    <property type="evidence" value="ECO:0007669"/>
    <property type="project" value="UniProtKB-KW"/>
</dbReference>
<comment type="similarity">
    <text evidence="2">Belongs to the integrin alpha chain family.</text>
</comment>
<gene>
    <name evidence="13" type="ORF">SMAX5B_010709</name>
</gene>
<name>A0A2U9CS77_SCOMX</name>
<evidence type="ECO:0000256" key="4">
    <source>
        <dbReference type="ARBA" id="ARBA00022889"/>
    </source>
</evidence>
<dbReference type="GO" id="GO:0098609">
    <property type="term" value="P:cell-cell adhesion"/>
    <property type="evidence" value="ECO:0007669"/>
    <property type="project" value="TreeGrafter"/>
</dbReference>
<keyword evidence="4" id="KW-0130">Cell adhesion</keyword>